<dbReference type="Proteomes" id="UP000199315">
    <property type="component" value="Unassembled WGS sequence"/>
</dbReference>
<dbReference type="AlphaFoldDB" id="A0A1D3TS36"/>
<dbReference type="InterPro" id="IPR014718">
    <property type="entry name" value="GH-type_carb-bd"/>
</dbReference>
<proteinExistence type="predicted"/>
<keyword evidence="2" id="KW-1185">Reference proteome</keyword>
<dbReference type="InterPro" id="IPR011013">
    <property type="entry name" value="Gal_mutarotase_sf_dom"/>
</dbReference>
<dbReference type="GO" id="GO:0005975">
    <property type="term" value="P:carbohydrate metabolic process"/>
    <property type="evidence" value="ECO:0007669"/>
    <property type="project" value="InterPro"/>
</dbReference>
<dbReference type="PANTHER" id="PTHR11122">
    <property type="entry name" value="APOSPORY-ASSOCIATED PROTEIN C-RELATED"/>
    <property type="match status" value="1"/>
</dbReference>
<evidence type="ECO:0000313" key="1">
    <source>
        <dbReference type="EMBL" id="SCP96581.1"/>
    </source>
</evidence>
<accession>A0A1D3TS36</accession>
<dbReference type="InterPro" id="IPR037481">
    <property type="entry name" value="LacX"/>
</dbReference>
<organism evidence="1 2">
    <name type="scientific">Anaerobium acetethylicum</name>
    <dbReference type="NCBI Taxonomy" id="1619234"/>
    <lineage>
        <taxon>Bacteria</taxon>
        <taxon>Bacillati</taxon>
        <taxon>Bacillota</taxon>
        <taxon>Clostridia</taxon>
        <taxon>Lachnospirales</taxon>
        <taxon>Lachnospiraceae</taxon>
        <taxon>Anaerobium</taxon>
    </lineage>
</organism>
<sequence length="293" mass="32776">MLINIQSSTASAAINSFGAELTSFKNSAGKEFIWQADPAFWPKHSPVLFPSIGNVRNGKTMIEGKEYAIPKHGFARDYDFEIEKAGESVAVFSLTSNDNMLKMYPYKFKLTMTYSIEGETLRLTYDIANLDDREMPFQIGAHPGFSCPLNEVEAFGDYALKFEKPETVDSPLYNFETLSIDPDRTVRFLNGSDTLPLDYSIFENDAVIFDGLESKKVQLLNQSTGEGVEVSYDGFEVLGFWTPVNPGAPFLCIEPWNGGAIYSDESDEFRTRRHTQIAAPGATKTYALEIRIL</sequence>
<protein>
    <submittedName>
        <fullName evidence="1">Galactose mutarotase</fullName>
    </submittedName>
</protein>
<dbReference type="Pfam" id="PF01263">
    <property type="entry name" value="Aldose_epim"/>
    <property type="match status" value="1"/>
</dbReference>
<gene>
    <name evidence="1" type="ORF">SAMN05421730_1005102</name>
</gene>
<dbReference type="EMBL" id="FMKA01000005">
    <property type="protein sequence ID" value="SCP96581.1"/>
    <property type="molecule type" value="Genomic_DNA"/>
</dbReference>
<dbReference type="PANTHER" id="PTHR11122:SF13">
    <property type="entry name" value="GLUCOSE-6-PHOSPHATE 1-EPIMERASE"/>
    <property type="match status" value="1"/>
</dbReference>
<dbReference type="GO" id="GO:0016853">
    <property type="term" value="F:isomerase activity"/>
    <property type="evidence" value="ECO:0007669"/>
    <property type="project" value="InterPro"/>
</dbReference>
<dbReference type="Gene3D" id="2.70.98.10">
    <property type="match status" value="1"/>
</dbReference>
<dbReference type="GO" id="GO:0030246">
    <property type="term" value="F:carbohydrate binding"/>
    <property type="evidence" value="ECO:0007669"/>
    <property type="project" value="InterPro"/>
</dbReference>
<dbReference type="RefSeq" id="WP_091231934.1">
    <property type="nucleotide sequence ID" value="NZ_FMKA01000005.1"/>
</dbReference>
<dbReference type="STRING" id="1619234.SAMN05421730_1005102"/>
<dbReference type="SUPFAM" id="SSF74650">
    <property type="entry name" value="Galactose mutarotase-like"/>
    <property type="match status" value="1"/>
</dbReference>
<reference evidence="1 2" key="1">
    <citation type="submission" date="2016-09" db="EMBL/GenBank/DDBJ databases">
        <authorList>
            <person name="Capua I."/>
            <person name="De Benedictis P."/>
            <person name="Joannis T."/>
            <person name="Lombin L.H."/>
            <person name="Cattoli G."/>
        </authorList>
    </citation>
    <scope>NUCLEOTIDE SEQUENCE [LARGE SCALE GENOMIC DNA]</scope>
    <source>
        <strain evidence="1 2">GluBS11</strain>
    </source>
</reference>
<dbReference type="CDD" id="cd09024">
    <property type="entry name" value="Aldose_epim_lacX"/>
    <property type="match status" value="1"/>
</dbReference>
<dbReference type="OrthoDB" id="9795355at2"/>
<evidence type="ECO:0000313" key="2">
    <source>
        <dbReference type="Proteomes" id="UP000199315"/>
    </source>
</evidence>
<name>A0A1D3TS36_9FIRM</name>
<dbReference type="InterPro" id="IPR008183">
    <property type="entry name" value="Aldose_1/G6P_1-epimerase"/>
</dbReference>